<reference evidence="2 3" key="1">
    <citation type="submission" date="2020-01" db="EMBL/GenBank/DDBJ databases">
        <title>Genomes of bacteria type strains.</title>
        <authorList>
            <person name="Chen J."/>
            <person name="Zhu S."/>
            <person name="Yang J."/>
        </authorList>
    </citation>
    <scope>NUCLEOTIDE SEQUENCE [LARGE SCALE GENOMIC DNA]</scope>
    <source>
        <strain evidence="2 3">LMG 22958</strain>
    </source>
</reference>
<keyword evidence="1" id="KW-1133">Transmembrane helix</keyword>
<gene>
    <name evidence="2" type="ORF">GTW09_00555</name>
</gene>
<comment type="caution">
    <text evidence="2">The sequence shown here is derived from an EMBL/GenBank/DDBJ whole genome shotgun (WGS) entry which is preliminary data.</text>
</comment>
<dbReference type="PANTHER" id="PTHR40076:SF1">
    <property type="entry name" value="MEMBRANE PROTEIN"/>
    <property type="match status" value="1"/>
</dbReference>
<dbReference type="EMBL" id="JAAAWP010000001">
    <property type="protein sequence ID" value="NDW20019.1"/>
    <property type="molecule type" value="Genomic_DNA"/>
</dbReference>
<accession>A0A6L9MP17</accession>
<keyword evidence="1" id="KW-0812">Transmembrane</keyword>
<dbReference type="InterPro" id="IPR010380">
    <property type="entry name" value="DUF975"/>
</dbReference>
<evidence type="ECO:0000313" key="2">
    <source>
        <dbReference type="EMBL" id="NDW20019.1"/>
    </source>
</evidence>
<feature type="transmembrane region" description="Helical" evidence="1">
    <location>
        <begin position="184"/>
        <end position="211"/>
    </location>
</feature>
<dbReference type="RefSeq" id="WP_071981167.1">
    <property type="nucleotide sequence ID" value="NZ_JAAAWP010000001.1"/>
</dbReference>
<dbReference type="Proteomes" id="UP000478837">
    <property type="component" value="Unassembled WGS sequence"/>
</dbReference>
<dbReference type="PANTHER" id="PTHR40076">
    <property type="entry name" value="MEMBRANE PROTEIN-RELATED"/>
    <property type="match status" value="1"/>
</dbReference>
<evidence type="ECO:0000313" key="3">
    <source>
        <dbReference type="Proteomes" id="UP000478837"/>
    </source>
</evidence>
<feature type="transmembrane region" description="Helical" evidence="1">
    <location>
        <begin position="36"/>
        <end position="56"/>
    </location>
</feature>
<evidence type="ECO:0000256" key="1">
    <source>
        <dbReference type="SAM" id="Phobius"/>
    </source>
</evidence>
<feature type="transmembrane region" description="Helical" evidence="1">
    <location>
        <begin position="129"/>
        <end position="149"/>
    </location>
</feature>
<organism evidence="2 3">
    <name type="scientific">Alteromonas hispanica</name>
    <dbReference type="NCBI Taxonomy" id="315421"/>
    <lineage>
        <taxon>Bacteria</taxon>
        <taxon>Pseudomonadati</taxon>
        <taxon>Pseudomonadota</taxon>
        <taxon>Gammaproteobacteria</taxon>
        <taxon>Alteromonadales</taxon>
        <taxon>Alteromonadaceae</taxon>
        <taxon>Alteromonas/Salinimonas group</taxon>
        <taxon>Alteromonas</taxon>
    </lineage>
</organism>
<sequence length="243" mass="26830">MKDVNSDRLNTTLAKQYNFDVKALLKKASELTKANFSPLLQSSIVMFLTFVVMGVIAQRFITVNGDGSYVIEHQSIIEIVAICLVSPLITGLYMAGVKHARGESTTVFSVFAYFPLLFLVALTQLINSILVQLGVVLLILPGVYFYLASSFSLMLVADRKLTPISAIILSCRVFNAYWKQMLGIFGVFFLLFATVPLTFGLSLIWVLPFYFSTMGLIYEELVGEQGANVITSGSDVKESNFNA</sequence>
<protein>
    <submittedName>
        <fullName evidence="2">Stress protein</fullName>
    </submittedName>
</protein>
<dbReference type="AlphaFoldDB" id="A0A6L9MP17"/>
<proteinExistence type="predicted"/>
<name>A0A6L9MP17_9ALTE</name>
<feature type="transmembrane region" description="Helical" evidence="1">
    <location>
        <begin position="107"/>
        <end position="123"/>
    </location>
</feature>
<keyword evidence="3" id="KW-1185">Reference proteome</keyword>
<feature type="transmembrane region" description="Helical" evidence="1">
    <location>
        <begin position="76"/>
        <end position="95"/>
    </location>
</feature>
<keyword evidence="1" id="KW-0472">Membrane</keyword>